<feature type="transmembrane region" description="Helical" evidence="1">
    <location>
        <begin position="16"/>
        <end position="37"/>
    </location>
</feature>
<evidence type="ECO:0000313" key="2">
    <source>
        <dbReference type="EMBL" id="OGH58884.1"/>
    </source>
</evidence>
<feature type="transmembrane region" description="Helical" evidence="1">
    <location>
        <begin position="99"/>
        <end position="118"/>
    </location>
</feature>
<dbReference type="AlphaFoldDB" id="A0A1F6LHU6"/>
<keyword evidence="1" id="KW-1133">Transmembrane helix</keyword>
<dbReference type="EMBL" id="MFPS01000008">
    <property type="protein sequence ID" value="OGH58884.1"/>
    <property type="molecule type" value="Genomic_DNA"/>
</dbReference>
<sequence>MGKHTYPIKLYFKYRLNLVMFILAFLINLSNWIWVVLKIRPQKDLIFLHYNILFGVDYIGEWWRVYFVAMTGLVIFIINFLLGWLLFNKDKFVSILMNIVNIVAQIFLLIATAILVFLNV</sequence>
<organism evidence="2 3">
    <name type="scientific">Candidatus Magasanikbacteria bacterium RIFCSPHIGHO2_01_FULL_33_34</name>
    <dbReference type="NCBI Taxonomy" id="1798671"/>
    <lineage>
        <taxon>Bacteria</taxon>
        <taxon>Candidatus Magasanikiibacteriota</taxon>
    </lineage>
</organism>
<proteinExistence type="predicted"/>
<protein>
    <submittedName>
        <fullName evidence="2">Uncharacterized protein</fullName>
    </submittedName>
</protein>
<accession>A0A1F6LHU6</accession>
<name>A0A1F6LHU6_9BACT</name>
<evidence type="ECO:0000256" key="1">
    <source>
        <dbReference type="SAM" id="Phobius"/>
    </source>
</evidence>
<evidence type="ECO:0000313" key="3">
    <source>
        <dbReference type="Proteomes" id="UP000177067"/>
    </source>
</evidence>
<dbReference type="Proteomes" id="UP000177067">
    <property type="component" value="Unassembled WGS sequence"/>
</dbReference>
<keyword evidence="1" id="KW-0472">Membrane</keyword>
<reference evidence="2 3" key="1">
    <citation type="journal article" date="2016" name="Nat. Commun.">
        <title>Thousands of microbial genomes shed light on interconnected biogeochemical processes in an aquifer system.</title>
        <authorList>
            <person name="Anantharaman K."/>
            <person name="Brown C.T."/>
            <person name="Hug L.A."/>
            <person name="Sharon I."/>
            <person name="Castelle C.J."/>
            <person name="Probst A.J."/>
            <person name="Thomas B.C."/>
            <person name="Singh A."/>
            <person name="Wilkins M.J."/>
            <person name="Karaoz U."/>
            <person name="Brodie E.L."/>
            <person name="Williams K.H."/>
            <person name="Hubbard S.S."/>
            <person name="Banfield J.F."/>
        </authorList>
    </citation>
    <scope>NUCLEOTIDE SEQUENCE [LARGE SCALE GENOMIC DNA]</scope>
</reference>
<comment type="caution">
    <text evidence="2">The sequence shown here is derived from an EMBL/GenBank/DDBJ whole genome shotgun (WGS) entry which is preliminary data.</text>
</comment>
<gene>
    <name evidence="2" type="ORF">A2725_04005</name>
</gene>
<keyword evidence="1" id="KW-0812">Transmembrane</keyword>
<feature type="transmembrane region" description="Helical" evidence="1">
    <location>
        <begin position="66"/>
        <end position="87"/>
    </location>
</feature>